<sequence>MISQISKDGFYLIKMESSDKDLSLEINQDRGNIISSIIFNGNEMIHIDRENYLSQERPRCGCPVLFPFCGVNEDNQLNINSKSYPTGIHGVVHTNKWTIQHLTEKGDGCVAEMYTTSDETTKEAFPFDFRLDAKITLQGHKVTYATKITNLSGETMPCDLGFHPFFTVSGLANLQFDMRADTVYYPGSKRREACEGADASEIKAAGMIFEHCQSMKITDTNRKVCIRIENEKEFQNLMLWTGNENKFLVVEPLTAIPNAINDKTNRFNIPSGESVEAVWSFEPEIV</sequence>
<evidence type="ECO:0000313" key="1">
    <source>
        <dbReference type="EMBL" id="MBW7572666.1"/>
    </source>
</evidence>
<comment type="caution">
    <text evidence="1">The sequence shown here is derived from an EMBL/GenBank/DDBJ whole genome shotgun (WGS) entry which is preliminary data.</text>
</comment>
<dbReference type="SUPFAM" id="SSF74650">
    <property type="entry name" value="Galactose mutarotase-like"/>
    <property type="match status" value="1"/>
</dbReference>
<keyword evidence="2" id="KW-1185">Reference proteome</keyword>
<dbReference type="InterPro" id="IPR014718">
    <property type="entry name" value="GH-type_carb-bd"/>
</dbReference>
<name>A0ABS7DMY5_9FIRM</name>
<reference evidence="1 2" key="1">
    <citation type="submission" date="2021-03" db="EMBL/GenBank/DDBJ databases">
        <title>Caproiciproducens sp. nov. isolated from feces of cow.</title>
        <authorList>
            <person name="Choi J.-Y."/>
        </authorList>
    </citation>
    <scope>NUCLEOTIDE SEQUENCE [LARGE SCALE GENOMIC DNA]</scope>
    <source>
        <strain evidence="1 2">AGMB10547</strain>
    </source>
</reference>
<dbReference type="InterPro" id="IPR008183">
    <property type="entry name" value="Aldose_1/G6P_1-epimerase"/>
</dbReference>
<dbReference type="RefSeq" id="WP_219965056.1">
    <property type="nucleotide sequence ID" value="NZ_JAGFNZ010000002.1"/>
</dbReference>
<accession>A0ABS7DMY5</accession>
<gene>
    <name evidence="1" type="ORF">J5W02_07545</name>
</gene>
<dbReference type="Pfam" id="PF01263">
    <property type="entry name" value="Aldose_epim"/>
    <property type="match status" value="1"/>
</dbReference>
<evidence type="ECO:0008006" key="3">
    <source>
        <dbReference type="Google" id="ProtNLM"/>
    </source>
</evidence>
<dbReference type="PANTHER" id="PTHR11122:SF13">
    <property type="entry name" value="GLUCOSE-6-PHOSPHATE 1-EPIMERASE"/>
    <property type="match status" value="1"/>
</dbReference>
<dbReference type="EMBL" id="JAGFNZ010000002">
    <property type="protein sequence ID" value="MBW7572666.1"/>
    <property type="molecule type" value="Genomic_DNA"/>
</dbReference>
<dbReference type="Gene3D" id="2.70.98.10">
    <property type="match status" value="1"/>
</dbReference>
<dbReference type="Proteomes" id="UP000719942">
    <property type="component" value="Unassembled WGS sequence"/>
</dbReference>
<organism evidence="1 2">
    <name type="scientific">Caproiciproducens faecalis</name>
    <dbReference type="NCBI Taxonomy" id="2820301"/>
    <lineage>
        <taxon>Bacteria</taxon>
        <taxon>Bacillati</taxon>
        <taxon>Bacillota</taxon>
        <taxon>Clostridia</taxon>
        <taxon>Eubacteriales</taxon>
        <taxon>Acutalibacteraceae</taxon>
        <taxon>Caproiciproducens</taxon>
    </lineage>
</organism>
<protein>
    <recommendedName>
        <fullName evidence="3">Aldose 1-epimerase</fullName>
    </recommendedName>
</protein>
<evidence type="ECO:0000313" key="2">
    <source>
        <dbReference type="Proteomes" id="UP000719942"/>
    </source>
</evidence>
<dbReference type="InterPro" id="IPR011013">
    <property type="entry name" value="Gal_mutarotase_sf_dom"/>
</dbReference>
<proteinExistence type="predicted"/>
<dbReference type="PANTHER" id="PTHR11122">
    <property type="entry name" value="APOSPORY-ASSOCIATED PROTEIN C-RELATED"/>
    <property type="match status" value="1"/>
</dbReference>